<name>X0V2W8_9ZZZZ</name>
<dbReference type="AlphaFoldDB" id="X0V2W8"/>
<protein>
    <recommendedName>
        <fullName evidence="2">DUF4139 domain-containing protein</fullName>
    </recommendedName>
</protein>
<sequence>VVIYVPTLEAEQNIDIDVKINGKKRTMHYRVEIVDWEDYGGEKEDKVNVIKRVIKEHDRNWELIQIGIPTKENIPIMFRKRGETAYKKL</sequence>
<dbReference type="EMBL" id="BARS01020895">
    <property type="protein sequence ID" value="GAG12444.1"/>
    <property type="molecule type" value="Genomic_DNA"/>
</dbReference>
<evidence type="ECO:0000313" key="1">
    <source>
        <dbReference type="EMBL" id="GAG12444.1"/>
    </source>
</evidence>
<accession>X0V2W8</accession>
<feature type="non-terminal residue" evidence="1">
    <location>
        <position position="1"/>
    </location>
</feature>
<gene>
    <name evidence="1" type="ORF">S01H1_33644</name>
</gene>
<reference evidence="1" key="1">
    <citation type="journal article" date="2014" name="Front. Microbiol.">
        <title>High frequency of phylogenetically diverse reductive dehalogenase-homologous genes in deep subseafloor sedimentary metagenomes.</title>
        <authorList>
            <person name="Kawai M."/>
            <person name="Futagami T."/>
            <person name="Toyoda A."/>
            <person name="Takaki Y."/>
            <person name="Nishi S."/>
            <person name="Hori S."/>
            <person name="Arai W."/>
            <person name="Tsubouchi T."/>
            <person name="Morono Y."/>
            <person name="Uchiyama I."/>
            <person name="Ito T."/>
            <person name="Fujiyama A."/>
            <person name="Inagaki F."/>
            <person name="Takami H."/>
        </authorList>
    </citation>
    <scope>NUCLEOTIDE SEQUENCE</scope>
    <source>
        <strain evidence="1">Expedition CK06-06</strain>
    </source>
</reference>
<organism evidence="1">
    <name type="scientific">marine sediment metagenome</name>
    <dbReference type="NCBI Taxonomy" id="412755"/>
    <lineage>
        <taxon>unclassified sequences</taxon>
        <taxon>metagenomes</taxon>
        <taxon>ecological metagenomes</taxon>
    </lineage>
</organism>
<proteinExistence type="predicted"/>
<comment type="caution">
    <text evidence="1">The sequence shown here is derived from an EMBL/GenBank/DDBJ whole genome shotgun (WGS) entry which is preliminary data.</text>
</comment>
<evidence type="ECO:0008006" key="2">
    <source>
        <dbReference type="Google" id="ProtNLM"/>
    </source>
</evidence>